<evidence type="ECO:0000313" key="1">
    <source>
        <dbReference type="EMBL" id="USJ23179.1"/>
    </source>
</evidence>
<name>A0A9Q8Y8S3_ENSAD</name>
<sequence length="116" mass="12880">MKLLLQIPTALIVVLILATWLASLRLVVLPPGSLKLKAMTALVYQGHGFRLIDSPLGMCGRRAHPAADCEEVAMNHLGKRVLLRMPFSQWLYDYTDPYPVSPTASVEETPLRNAIQ</sequence>
<reference evidence="1" key="1">
    <citation type="submission" date="2022-06" db="EMBL/GenBank/DDBJ databases">
        <title>Physiological and biochemical characterization and genomic elucidation of a strain of the genus Ensifer adhaerens M8 that combines arsenic oxidation and chromium reduction.</title>
        <authorList>
            <person name="Li X."/>
            <person name="Yu c."/>
        </authorList>
    </citation>
    <scope>NUCLEOTIDE SEQUENCE</scope>
    <source>
        <strain evidence="1">M8</strain>
    </source>
</reference>
<dbReference type="OrthoDB" id="8021213at2"/>
<dbReference type="RefSeq" id="WP_090296145.1">
    <property type="nucleotide sequence ID" value="NZ_CAXURO020000001.1"/>
</dbReference>
<evidence type="ECO:0000313" key="2">
    <source>
        <dbReference type="Proteomes" id="UP001055460"/>
    </source>
</evidence>
<dbReference type="EMBL" id="CP098807">
    <property type="protein sequence ID" value="USJ23179.1"/>
    <property type="molecule type" value="Genomic_DNA"/>
</dbReference>
<proteinExistence type="predicted"/>
<gene>
    <name evidence="1" type="ORF">NE863_18165</name>
</gene>
<dbReference type="Proteomes" id="UP001055460">
    <property type="component" value="Chromosome"/>
</dbReference>
<dbReference type="AlphaFoldDB" id="A0A9Q8Y8S3"/>
<accession>A0A9Q8Y8S3</accession>
<organism evidence="1 2">
    <name type="scientific">Ensifer adhaerens</name>
    <name type="common">Sinorhizobium morelense</name>
    <dbReference type="NCBI Taxonomy" id="106592"/>
    <lineage>
        <taxon>Bacteria</taxon>
        <taxon>Pseudomonadati</taxon>
        <taxon>Pseudomonadota</taxon>
        <taxon>Alphaproteobacteria</taxon>
        <taxon>Hyphomicrobiales</taxon>
        <taxon>Rhizobiaceae</taxon>
        <taxon>Sinorhizobium/Ensifer group</taxon>
        <taxon>Ensifer</taxon>
    </lineage>
</organism>
<protein>
    <submittedName>
        <fullName evidence="1">Uncharacterized protein</fullName>
    </submittedName>
</protein>